<dbReference type="AlphaFoldDB" id="A0A174J3P1"/>
<comment type="similarity">
    <text evidence="1 3">Belongs to the 3-oxoacid CoA-transferase family.</text>
</comment>
<dbReference type="SUPFAM" id="SSF100950">
    <property type="entry name" value="NagB/RpiA/CoA transferase-like"/>
    <property type="match status" value="2"/>
</dbReference>
<organism evidence="5 6">
    <name type="scientific">Faecalicatena contorta</name>
    <dbReference type="NCBI Taxonomy" id="39482"/>
    <lineage>
        <taxon>Bacteria</taxon>
        <taxon>Bacillati</taxon>
        <taxon>Bacillota</taxon>
        <taxon>Clostridia</taxon>
        <taxon>Lachnospirales</taxon>
        <taxon>Lachnospiraceae</taxon>
        <taxon>Faecalicatena</taxon>
    </lineage>
</organism>
<dbReference type="RefSeq" id="WP_050639380.1">
    <property type="nucleotide sequence ID" value="NZ_CABKUE010000006.1"/>
</dbReference>
<evidence type="ECO:0000313" key="5">
    <source>
        <dbReference type="EMBL" id="CUO92198.1"/>
    </source>
</evidence>
<evidence type="ECO:0000256" key="4">
    <source>
        <dbReference type="PIRSR" id="PIRSR000858-1"/>
    </source>
</evidence>
<dbReference type="Gene3D" id="3.40.1080.10">
    <property type="entry name" value="Glutaconate Coenzyme A-transferase"/>
    <property type="match status" value="2"/>
</dbReference>
<dbReference type="OrthoDB" id="9805230at2"/>
<dbReference type="PIRSF" id="PIRSF000858">
    <property type="entry name" value="SCOT-t"/>
    <property type="match status" value="1"/>
</dbReference>
<evidence type="ECO:0000256" key="2">
    <source>
        <dbReference type="ARBA" id="ARBA00022679"/>
    </source>
</evidence>
<dbReference type="SMART" id="SM00882">
    <property type="entry name" value="CoA_trans"/>
    <property type="match status" value="1"/>
</dbReference>
<sequence>MLKANFVSAKEAAAKIKDGNTVCTIAMTLVSASESILKELEKSYLDTGHPSNLTLLHSCGQSDRKDGIQHLAHEGMVTKIIGSHWGLQPRWMDMIANSQVEAYCLPQGQIAQLYRSMACGLPGKMSKVGLGTFIDPRVEGGKMNERTKPLKDIVDIIEYDGEEYMFYKQIPIDVCVIRGTVCDEMGNLTTTEEAMKLEVLPAVLAAKRYGGIVIAQVKQVVQTGTINPKDVTVPGVFIDDIVVCENPREDHRQTSSWYFDPSYCGQVRVPQGNIPPAPFNERKFIARRGTQELYDGAVVNLGTGIPNDMVGKVCNEEGVSDDIMITVESGIYGGVQAGGIDFGIGQNLYAMIGHHEQMDYYNGAGVDITYMGLGELGEDGSVNSTKMGSRCTGAGGFIDITQNAKKVVFLGTFTASGAKYQFADGRLTILQEGKIRKMVKQVAQLSFNGPMAREKGQEVTIVTERAVFCLCKEGVELIEIAPGIDLQTQVLDMMDFQPLVSPKLKLMDERLFIQDGPFGLRLKEKSLKIKGKRID</sequence>
<dbReference type="EC" id="2.8.3.8" evidence="5"/>
<reference evidence="5 6" key="1">
    <citation type="submission" date="2015-09" db="EMBL/GenBank/DDBJ databases">
        <authorList>
            <consortium name="Pathogen Informatics"/>
        </authorList>
    </citation>
    <scope>NUCLEOTIDE SEQUENCE [LARGE SCALE GENOMIC DNA]</scope>
    <source>
        <strain evidence="5 6">2789STDY5834876</strain>
    </source>
</reference>
<dbReference type="GO" id="GO:0008775">
    <property type="term" value="F:acetate CoA-transferase activity"/>
    <property type="evidence" value="ECO:0007669"/>
    <property type="project" value="UniProtKB-EC"/>
</dbReference>
<dbReference type="InterPro" id="IPR014388">
    <property type="entry name" value="3-oxoacid_CoA-transferase"/>
</dbReference>
<dbReference type="Pfam" id="PF01144">
    <property type="entry name" value="CoA_trans"/>
    <property type="match status" value="1"/>
</dbReference>
<dbReference type="Proteomes" id="UP000095544">
    <property type="component" value="Unassembled WGS sequence"/>
</dbReference>
<dbReference type="EMBL" id="CYZU01000043">
    <property type="protein sequence ID" value="CUO92198.1"/>
    <property type="molecule type" value="Genomic_DNA"/>
</dbReference>
<dbReference type="InterPro" id="IPR037171">
    <property type="entry name" value="NagB/RpiA_transferase-like"/>
</dbReference>
<gene>
    <name evidence="5" type="primary">atoD</name>
    <name evidence="5" type="ORF">ERS852491_03720</name>
</gene>
<dbReference type="PANTHER" id="PTHR43293">
    <property type="entry name" value="ACETATE COA-TRANSFERASE YDIF"/>
    <property type="match status" value="1"/>
</dbReference>
<proteinExistence type="inferred from homology"/>
<evidence type="ECO:0000256" key="3">
    <source>
        <dbReference type="PIRNR" id="PIRNR000858"/>
    </source>
</evidence>
<dbReference type="GO" id="GO:0046952">
    <property type="term" value="P:ketone body catabolic process"/>
    <property type="evidence" value="ECO:0007669"/>
    <property type="project" value="InterPro"/>
</dbReference>
<dbReference type="InterPro" id="IPR004165">
    <property type="entry name" value="CoA_trans_fam_I"/>
</dbReference>
<name>A0A174J3P1_9FIRM</name>
<dbReference type="PANTHER" id="PTHR43293:SF1">
    <property type="entry name" value="ACETATE COA-TRANSFERASE YDIF"/>
    <property type="match status" value="1"/>
</dbReference>
<protein>
    <submittedName>
        <fullName evidence="5">Acetate CoA-transferase subunit alpha</fullName>
        <ecNumber evidence="5">2.8.3.8</ecNumber>
    </submittedName>
</protein>
<evidence type="ECO:0000256" key="1">
    <source>
        <dbReference type="ARBA" id="ARBA00007154"/>
    </source>
</evidence>
<feature type="active site" description="5-glutamyl coenzyme A thioester intermediate" evidence="4">
    <location>
        <position position="328"/>
    </location>
</feature>
<keyword evidence="2 3" id="KW-0808">Transferase</keyword>
<dbReference type="STRING" id="39482.ERS852491_03720"/>
<accession>A0A174J3P1</accession>
<evidence type="ECO:0000313" key="6">
    <source>
        <dbReference type="Proteomes" id="UP000095544"/>
    </source>
</evidence>